<dbReference type="CDD" id="cd09917">
    <property type="entry name" value="F-box_SF"/>
    <property type="match status" value="1"/>
</dbReference>
<dbReference type="OrthoDB" id="3226064at2759"/>
<evidence type="ECO:0000259" key="1">
    <source>
        <dbReference type="PROSITE" id="PS50181"/>
    </source>
</evidence>
<evidence type="ECO:0000313" key="2">
    <source>
        <dbReference type="EMBL" id="KLO09962.1"/>
    </source>
</evidence>
<evidence type="ECO:0000313" key="3">
    <source>
        <dbReference type="Proteomes" id="UP000053477"/>
    </source>
</evidence>
<feature type="domain" description="F-box" evidence="1">
    <location>
        <begin position="1"/>
        <end position="47"/>
    </location>
</feature>
<dbReference type="AlphaFoldDB" id="A0A0H2REI9"/>
<organism evidence="2 3">
    <name type="scientific">Schizopora paradoxa</name>
    <dbReference type="NCBI Taxonomy" id="27342"/>
    <lineage>
        <taxon>Eukaryota</taxon>
        <taxon>Fungi</taxon>
        <taxon>Dikarya</taxon>
        <taxon>Basidiomycota</taxon>
        <taxon>Agaricomycotina</taxon>
        <taxon>Agaricomycetes</taxon>
        <taxon>Hymenochaetales</taxon>
        <taxon>Schizoporaceae</taxon>
        <taxon>Schizopora</taxon>
    </lineage>
</organism>
<keyword evidence="3" id="KW-1185">Reference proteome</keyword>
<dbReference type="EMBL" id="KQ086040">
    <property type="protein sequence ID" value="KLO09962.1"/>
    <property type="molecule type" value="Genomic_DNA"/>
</dbReference>
<protein>
    <recommendedName>
        <fullName evidence="1">F-box domain-containing protein</fullName>
    </recommendedName>
</protein>
<name>A0A0H2REI9_9AGAM</name>
<sequence>MNNIPAELVEHIFVHSEPPDFASLSSCCRRYHDILYNSKNQIVWRAHFLRQFDNPRTYVTVLGEPVWRDAGSFDWKGEFQRRFRAQSVLADSRRCRPVEVASVLRTLISMIVELPGSTVIHPTFEPGNSKNLSWLLERHSYGGRSILRDFIFHLRTQDLPSQELQDLYQLHTRIGLVFVDLFFDEFIGHQAIAFRQRSPISNCSWGPYQNLTSRDAGDSSLKVDWRYIHAAQNIFASEFVTVIQENEVIDLRYFTLQKCQAQLGEESRDDDWVGVNGTWVYHFCLIEFHNNDANQEGEVALDWDATQEISQFDARLEVTEIVPNPLFPTRPTIRFAEEENIHSIQGSVNMTSEQQIRWKLEYTSQEFAWQAGLVWSFDGVQVGFAENFGVLGTYFNPIRNISAPAWLRKMRARDPGLEGENNG</sequence>
<dbReference type="Proteomes" id="UP000053477">
    <property type="component" value="Unassembled WGS sequence"/>
</dbReference>
<reference evidence="2 3" key="1">
    <citation type="submission" date="2015-04" db="EMBL/GenBank/DDBJ databases">
        <title>Complete genome sequence of Schizopora paradoxa KUC8140, a cosmopolitan wood degrader in East Asia.</title>
        <authorList>
            <consortium name="DOE Joint Genome Institute"/>
            <person name="Min B."/>
            <person name="Park H."/>
            <person name="Jang Y."/>
            <person name="Kim J.-J."/>
            <person name="Kim K.H."/>
            <person name="Pangilinan J."/>
            <person name="Lipzen A."/>
            <person name="Riley R."/>
            <person name="Grigoriev I.V."/>
            <person name="Spatafora J.W."/>
            <person name="Choi I.-G."/>
        </authorList>
    </citation>
    <scope>NUCLEOTIDE SEQUENCE [LARGE SCALE GENOMIC DNA]</scope>
    <source>
        <strain evidence="2 3">KUC8140</strain>
    </source>
</reference>
<proteinExistence type="predicted"/>
<dbReference type="InParanoid" id="A0A0H2REI9"/>
<dbReference type="STRING" id="27342.A0A0H2REI9"/>
<dbReference type="PROSITE" id="PS50181">
    <property type="entry name" value="FBOX"/>
    <property type="match status" value="1"/>
</dbReference>
<accession>A0A0H2REI9</accession>
<dbReference type="InterPro" id="IPR001810">
    <property type="entry name" value="F-box_dom"/>
</dbReference>
<gene>
    <name evidence="2" type="ORF">SCHPADRAFT_542558</name>
</gene>
<dbReference type="InterPro" id="IPR036047">
    <property type="entry name" value="F-box-like_dom_sf"/>
</dbReference>
<dbReference type="Pfam" id="PF00646">
    <property type="entry name" value="F-box"/>
    <property type="match status" value="1"/>
</dbReference>
<dbReference type="SUPFAM" id="SSF81383">
    <property type="entry name" value="F-box domain"/>
    <property type="match status" value="1"/>
</dbReference>
<dbReference type="Gene3D" id="1.20.1280.50">
    <property type="match status" value="1"/>
</dbReference>